<dbReference type="AlphaFoldDB" id="A0A8J3VP78"/>
<evidence type="ECO:0000313" key="2">
    <source>
        <dbReference type="EMBL" id="GIH13677.1"/>
    </source>
</evidence>
<gene>
    <name evidence="2" type="ORF">Raf01_18490</name>
</gene>
<feature type="transmembrane region" description="Helical" evidence="1">
    <location>
        <begin position="26"/>
        <end position="45"/>
    </location>
</feature>
<accession>A0A8J3VP78</accession>
<keyword evidence="1" id="KW-0812">Transmembrane</keyword>
<keyword evidence="1" id="KW-0472">Membrane</keyword>
<keyword evidence="3" id="KW-1185">Reference proteome</keyword>
<feature type="transmembrane region" description="Helical" evidence="1">
    <location>
        <begin position="108"/>
        <end position="128"/>
    </location>
</feature>
<proteinExistence type="predicted"/>
<evidence type="ECO:0000313" key="3">
    <source>
        <dbReference type="Proteomes" id="UP000642748"/>
    </source>
</evidence>
<comment type="caution">
    <text evidence="2">The sequence shown here is derived from an EMBL/GenBank/DDBJ whole genome shotgun (WGS) entry which is preliminary data.</text>
</comment>
<protein>
    <submittedName>
        <fullName evidence="2">Uncharacterized protein</fullName>
    </submittedName>
</protein>
<feature type="transmembrane region" description="Helical" evidence="1">
    <location>
        <begin position="148"/>
        <end position="166"/>
    </location>
</feature>
<reference evidence="2" key="1">
    <citation type="submission" date="2021-01" db="EMBL/GenBank/DDBJ databases">
        <title>Whole genome shotgun sequence of Rugosimonospora africana NBRC 104875.</title>
        <authorList>
            <person name="Komaki H."/>
            <person name="Tamura T."/>
        </authorList>
    </citation>
    <scope>NUCLEOTIDE SEQUENCE</scope>
    <source>
        <strain evidence="2">NBRC 104875</strain>
    </source>
</reference>
<sequence length="168" mass="17640">MVRVLVLALLALVGALFPSFSPAANLYVLVVGGTLAWLALSGRLARRALAGPLPATTPAPVLVEAPLPVEAPVPVEAPMFTPTTPTTPVAAGPGPAAREASSRLSPAAAWWLVPVLLLGVVELTDLALGSTYPHPTLSNLLDPVLDHYPVRAAAYFGWLAAFWWLVRR</sequence>
<dbReference type="EMBL" id="BONZ01000015">
    <property type="protein sequence ID" value="GIH13677.1"/>
    <property type="molecule type" value="Genomic_DNA"/>
</dbReference>
<dbReference type="Proteomes" id="UP000642748">
    <property type="component" value="Unassembled WGS sequence"/>
</dbReference>
<keyword evidence="1" id="KW-1133">Transmembrane helix</keyword>
<dbReference type="RefSeq" id="WP_203917341.1">
    <property type="nucleotide sequence ID" value="NZ_BONZ01000015.1"/>
</dbReference>
<organism evidence="2 3">
    <name type="scientific">Rugosimonospora africana</name>
    <dbReference type="NCBI Taxonomy" id="556532"/>
    <lineage>
        <taxon>Bacteria</taxon>
        <taxon>Bacillati</taxon>
        <taxon>Actinomycetota</taxon>
        <taxon>Actinomycetes</taxon>
        <taxon>Micromonosporales</taxon>
        <taxon>Micromonosporaceae</taxon>
        <taxon>Rugosimonospora</taxon>
    </lineage>
</organism>
<evidence type="ECO:0000256" key="1">
    <source>
        <dbReference type="SAM" id="Phobius"/>
    </source>
</evidence>
<name>A0A8J3VP78_9ACTN</name>